<dbReference type="Proteomes" id="UP000033054">
    <property type="component" value="Chromosome"/>
</dbReference>
<feature type="signal peptide" evidence="3">
    <location>
        <begin position="1"/>
        <end position="21"/>
    </location>
</feature>
<keyword evidence="2" id="KW-0998">Cell outer membrane</keyword>
<dbReference type="EMBL" id="CP010429">
    <property type="protein sequence ID" value="AKD55394.1"/>
    <property type="molecule type" value="Genomic_DNA"/>
</dbReference>
<dbReference type="AlphaFoldDB" id="A0A0E3ZUS3"/>
<keyword evidence="2" id="KW-0812">Transmembrane</keyword>
<dbReference type="PANTHER" id="PTHR30069:SF29">
    <property type="entry name" value="HEMOGLOBIN AND HEMOGLOBIN-HAPTOGLOBIN-BINDING PROTEIN 1-RELATED"/>
    <property type="match status" value="1"/>
</dbReference>
<dbReference type="SUPFAM" id="SSF49464">
    <property type="entry name" value="Carboxypeptidase regulatory domain-like"/>
    <property type="match status" value="1"/>
</dbReference>
<feature type="domain" description="TonB-dependent receptor plug" evidence="4">
    <location>
        <begin position="119"/>
        <end position="226"/>
    </location>
</feature>
<keyword evidence="1 3" id="KW-0732">Signal</keyword>
<keyword evidence="2" id="KW-0472">Membrane</keyword>
<organism evidence="5 6">
    <name type="scientific">Spirosoma radiotolerans</name>
    <dbReference type="NCBI Taxonomy" id="1379870"/>
    <lineage>
        <taxon>Bacteria</taxon>
        <taxon>Pseudomonadati</taxon>
        <taxon>Bacteroidota</taxon>
        <taxon>Cytophagia</taxon>
        <taxon>Cytophagales</taxon>
        <taxon>Cytophagaceae</taxon>
        <taxon>Spirosoma</taxon>
    </lineage>
</organism>
<dbReference type="RefSeq" id="WP_046573887.1">
    <property type="nucleotide sequence ID" value="NZ_CP010429.1"/>
</dbReference>
<dbReference type="GO" id="GO:0009279">
    <property type="term" value="C:cell outer membrane"/>
    <property type="evidence" value="ECO:0007669"/>
    <property type="project" value="UniProtKB-SubCell"/>
</dbReference>
<dbReference type="SUPFAM" id="SSF56935">
    <property type="entry name" value="Porins"/>
    <property type="match status" value="1"/>
</dbReference>
<dbReference type="PATRIC" id="fig|1379870.5.peg.2451"/>
<evidence type="ECO:0000256" key="1">
    <source>
        <dbReference type="ARBA" id="ARBA00022729"/>
    </source>
</evidence>
<dbReference type="Pfam" id="PF13715">
    <property type="entry name" value="CarbopepD_reg_2"/>
    <property type="match status" value="1"/>
</dbReference>
<comment type="subcellular location">
    <subcellularLocation>
        <location evidence="2">Cell outer membrane</location>
        <topology evidence="2">Multi-pass membrane protein</topology>
    </subcellularLocation>
</comment>
<dbReference type="Gene3D" id="2.60.40.1120">
    <property type="entry name" value="Carboxypeptidase-like, regulatory domain"/>
    <property type="match status" value="1"/>
</dbReference>
<proteinExistence type="inferred from homology"/>
<protein>
    <submittedName>
        <fullName evidence="5">TonB-dependent receptor</fullName>
    </submittedName>
</protein>
<dbReference type="InterPro" id="IPR012910">
    <property type="entry name" value="Plug_dom"/>
</dbReference>
<gene>
    <name evidence="5" type="ORF">SD10_11270</name>
</gene>
<dbReference type="OrthoDB" id="9768177at2"/>
<keyword evidence="5" id="KW-0675">Receptor</keyword>
<name>A0A0E3ZUS3_9BACT</name>
<sequence>MRKFICLSMLFICALSMTAWAQDRRIIGKVTSAEDGSPLPGVSVVIKGTTKGTSTDAGGIFDISVPSTKGTVLVFSFVGVATQEIPIGNQSEVNVSMVSDSRLLTEVVVTGSGVATSKAKLGISVESVSGKNLPQTPTASIDQALIGKIPGAQISSVSGNPGDPVNILLRGINTVQGGTKPLIMVDGVQVAATDINSLDLSNVDRIEVVQGAASASIYGAQGANGVIQVFTKKGKKGSIAVNFSTSYSSNQFLNTGNVHKAELHPYLTDANNNIVDSKGNILSINDVGSISGISYQYGGATRYAIQDIRNDANKPYSGNLKYYDHFKQVFQTGTTVNNAVNISGASEKSDFNISVANNHNVTPILKNGYIDRSNLSANFGTELFKGFTIRSTTQLVYTKNTLKPGLGAAGGFYYGQGNSLGNIGSVYGFLNTSPFFDLTAKLPDGTYPRIQYADFLSVNASNPYYNLQYTDGLDNKVDVIQNFNANYKVNKFVELDAKYGINYRNENARWTYYNQSQNVNSNFYETFSTTFNPYTGNNFAPNNNGEIDNWQYNTTFQNFLATAYIRTDFQDDFHIKLPIQTSTQISFDYRKNKYTEYDTYGLGVGLAPPFNISSTSSQAVALDYVRPFVTYGYLVNQKVDFGDYGGITAGFRTDWSSAFGAGSTPFTFPHFDGHIAPLTFFKNSSLSNALPYFKLRAAYGEAGIQPGAFDRYPVLNQQNLGSGLAYSIPTTSNNPNLQVEVSKEFEVGTDFTIGGNSNRTWLNSVSGSFTYWKRKSENVIYTVSVPPSLGSTGQLTNAINMSSNGVQFSLTLPVYSTKNLKWDFTTNFGHQLSKIDAISGGADIILLSNAGSTALVLTPGQPIGQLYGYKALTSLDYLRQDGKTPYITEANRGNYTIVDGRVVDKSTYQIQFTDETYPLANPNPKFNASFINGFTFKDFLTFNFQFDWVYGSHLYNQTKEWMYRDGISGDFSKQVTIDGKTGAFPAYWSSAYYNLWGSLRGAGNNATKDFFLEDASFVRLRNISLAFDVAKVVKIPYVNKCQLVFTGRNLLTFTKYTGYDPEISSGSSNSSFDRGVDHSTLPNTKSYQVGLNIGF</sequence>
<evidence type="ECO:0000259" key="4">
    <source>
        <dbReference type="Pfam" id="PF07715"/>
    </source>
</evidence>
<keyword evidence="2" id="KW-1134">Transmembrane beta strand</keyword>
<accession>A0A0E3ZUS3</accession>
<reference evidence="5 6" key="1">
    <citation type="journal article" date="2014" name="Curr. Microbiol.">
        <title>Spirosoma radiotolerans sp. nov., a gamma-radiation-resistant bacterium isolated from gamma ray-irradiated soil.</title>
        <authorList>
            <person name="Lee J.J."/>
            <person name="Srinivasan S."/>
            <person name="Lim S."/>
            <person name="Joe M."/>
            <person name="Im S."/>
            <person name="Bae S.I."/>
            <person name="Park K.R."/>
            <person name="Han J.H."/>
            <person name="Park S.H."/>
            <person name="Joo B.M."/>
            <person name="Park S.J."/>
            <person name="Kim M.K."/>
        </authorList>
    </citation>
    <scope>NUCLEOTIDE SEQUENCE [LARGE SCALE GENOMIC DNA]</scope>
    <source>
        <strain evidence="5 6">DG5A</strain>
    </source>
</reference>
<evidence type="ECO:0000256" key="3">
    <source>
        <dbReference type="SAM" id="SignalP"/>
    </source>
</evidence>
<dbReference type="GO" id="GO:0044718">
    <property type="term" value="P:siderophore transmembrane transport"/>
    <property type="evidence" value="ECO:0007669"/>
    <property type="project" value="TreeGrafter"/>
</dbReference>
<dbReference type="NCBIfam" id="TIGR04056">
    <property type="entry name" value="OMP_RagA_SusC"/>
    <property type="match status" value="1"/>
</dbReference>
<dbReference type="InterPro" id="IPR008969">
    <property type="entry name" value="CarboxyPept-like_regulatory"/>
</dbReference>
<dbReference type="GO" id="GO:0015344">
    <property type="term" value="F:siderophore uptake transmembrane transporter activity"/>
    <property type="evidence" value="ECO:0007669"/>
    <property type="project" value="TreeGrafter"/>
</dbReference>
<evidence type="ECO:0000313" key="5">
    <source>
        <dbReference type="EMBL" id="AKD55394.1"/>
    </source>
</evidence>
<keyword evidence="2" id="KW-0813">Transport</keyword>
<dbReference type="STRING" id="1379870.SD10_11270"/>
<evidence type="ECO:0000256" key="2">
    <source>
        <dbReference type="PROSITE-ProRule" id="PRU01360"/>
    </source>
</evidence>
<dbReference type="PANTHER" id="PTHR30069">
    <property type="entry name" value="TONB-DEPENDENT OUTER MEMBRANE RECEPTOR"/>
    <property type="match status" value="1"/>
</dbReference>
<dbReference type="InterPro" id="IPR037066">
    <property type="entry name" value="Plug_dom_sf"/>
</dbReference>
<dbReference type="PROSITE" id="PS52016">
    <property type="entry name" value="TONB_DEPENDENT_REC_3"/>
    <property type="match status" value="1"/>
</dbReference>
<dbReference type="KEGG" id="srd:SD10_11270"/>
<dbReference type="InterPro" id="IPR023996">
    <property type="entry name" value="TonB-dep_OMP_SusC/RagA"/>
</dbReference>
<dbReference type="Pfam" id="PF07715">
    <property type="entry name" value="Plug"/>
    <property type="match status" value="1"/>
</dbReference>
<dbReference type="InterPro" id="IPR039426">
    <property type="entry name" value="TonB-dep_rcpt-like"/>
</dbReference>
<keyword evidence="6" id="KW-1185">Reference proteome</keyword>
<dbReference type="HOGENOM" id="CLU_004317_0_2_10"/>
<feature type="chain" id="PRO_5002417294" evidence="3">
    <location>
        <begin position="22"/>
        <end position="1095"/>
    </location>
</feature>
<evidence type="ECO:0000313" key="6">
    <source>
        <dbReference type="Proteomes" id="UP000033054"/>
    </source>
</evidence>
<dbReference type="Gene3D" id="2.170.130.10">
    <property type="entry name" value="TonB-dependent receptor, plug domain"/>
    <property type="match status" value="1"/>
</dbReference>
<comment type="similarity">
    <text evidence="2">Belongs to the TonB-dependent receptor family.</text>
</comment>